<proteinExistence type="predicted"/>
<dbReference type="CDD" id="cd01991">
    <property type="entry name" value="Asn_synthase_B_C"/>
    <property type="match status" value="1"/>
</dbReference>
<dbReference type="PANTHER" id="PTHR11772:SF46">
    <property type="entry name" value="ASPARAGINE SYNTHETASE DOMAIN-CONTAINING PROTEIN"/>
    <property type="match status" value="1"/>
</dbReference>
<comment type="caution">
    <text evidence="4">The sequence shown here is derived from an EMBL/GenBank/DDBJ whole genome shotgun (WGS) entry which is preliminary data.</text>
</comment>
<evidence type="ECO:0000259" key="3">
    <source>
        <dbReference type="Pfam" id="PF00733"/>
    </source>
</evidence>
<dbReference type="EMBL" id="BRXU01000055">
    <property type="protein sequence ID" value="GLC61914.1"/>
    <property type="molecule type" value="Genomic_DNA"/>
</dbReference>
<reference evidence="4 5" key="1">
    <citation type="journal article" date="2023" name="Commun. Biol.">
        <title>Reorganization of the ancestral sex-determining regions during the evolution of trioecy in Pleodorina starrii.</title>
        <authorList>
            <person name="Takahashi K."/>
            <person name="Suzuki S."/>
            <person name="Kawai-Toyooka H."/>
            <person name="Yamamoto K."/>
            <person name="Hamaji T."/>
            <person name="Ootsuki R."/>
            <person name="Yamaguchi H."/>
            <person name="Kawachi M."/>
            <person name="Higashiyama T."/>
            <person name="Nozaki H."/>
        </authorList>
    </citation>
    <scope>NUCLEOTIDE SEQUENCE [LARGE SCALE GENOMIC DNA]</scope>
    <source>
        <strain evidence="4 5">NIES-4479</strain>
    </source>
</reference>
<dbReference type="PANTHER" id="PTHR11772">
    <property type="entry name" value="ASPARAGINE SYNTHETASE"/>
    <property type="match status" value="1"/>
</dbReference>
<dbReference type="OrthoDB" id="409189at2759"/>
<dbReference type="AlphaFoldDB" id="A0A9W6C0W1"/>
<accession>A0A9W6C0W1</accession>
<name>A0A9W6C0W1_9CHLO</name>
<keyword evidence="5" id="KW-1185">Reference proteome</keyword>
<feature type="domain" description="Asparagine synthetase" evidence="3">
    <location>
        <begin position="32"/>
        <end position="184"/>
    </location>
</feature>
<keyword evidence="2" id="KW-0067">ATP-binding</keyword>
<organism evidence="4 5">
    <name type="scientific">Pleodorina starrii</name>
    <dbReference type="NCBI Taxonomy" id="330485"/>
    <lineage>
        <taxon>Eukaryota</taxon>
        <taxon>Viridiplantae</taxon>
        <taxon>Chlorophyta</taxon>
        <taxon>core chlorophytes</taxon>
        <taxon>Chlorophyceae</taxon>
        <taxon>CS clade</taxon>
        <taxon>Chlamydomonadales</taxon>
        <taxon>Volvocaceae</taxon>
        <taxon>Pleodorina</taxon>
    </lineage>
</organism>
<evidence type="ECO:0000256" key="1">
    <source>
        <dbReference type="ARBA" id="ARBA00022741"/>
    </source>
</evidence>
<dbReference type="GO" id="GO:0005829">
    <property type="term" value="C:cytosol"/>
    <property type="evidence" value="ECO:0007669"/>
    <property type="project" value="TreeGrafter"/>
</dbReference>
<dbReference type="Proteomes" id="UP001165080">
    <property type="component" value="Unassembled WGS sequence"/>
</dbReference>
<evidence type="ECO:0000313" key="4">
    <source>
        <dbReference type="EMBL" id="GLC61914.1"/>
    </source>
</evidence>
<gene>
    <name evidence="4" type="primary">PLEST011473</name>
    <name evidence="4" type="ORF">PLESTB_001818900</name>
</gene>
<dbReference type="GO" id="GO:0005524">
    <property type="term" value="F:ATP binding"/>
    <property type="evidence" value="ECO:0007669"/>
    <property type="project" value="UniProtKB-KW"/>
</dbReference>
<dbReference type="InterPro" id="IPR014729">
    <property type="entry name" value="Rossmann-like_a/b/a_fold"/>
</dbReference>
<dbReference type="Gene3D" id="3.40.50.620">
    <property type="entry name" value="HUPs"/>
    <property type="match status" value="1"/>
</dbReference>
<dbReference type="InterPro" id="IPR001962">
    <property type="entry name" value="Asn_synthase"/>
</dbReference>
<sequence>MLFAAIAAATVIGTVLIAKRRFGRRRRLVRLRQALEHAIRDLARHRSWDRSAACILLSGGLDSAIVAEVAGGQLGLKTALTVICSDDATDLPYATASAAAAGLEHVVVRIPLDELLRRYLPSVVRTLQSFDPMTLRNDVAISCALHEAAARGFRCAATGDGADELLGGYGFTHRLEPAAWAAHRAHMARVMKFGSAPLGAALGLFVASPYTAPGVKAAALRLAKSDCVESLDGLTTGKMPLRRLFPQVTASGRRKDPIEVGCGTTALSQPGYFDHLVSDEQFASEKAYVAAHHGVEIRDKEHLYYYRVFRETFPNGIVPNKPRHGSDPCPKCGYQLSDRFQTFCVTCGHYDPNMRSRHSA</sequence>
<keyword evidence="1" id="KW-0547">Nucleotide-binding</keyword>
<dbReference type="SUPFAM" id="SSF52402">
    <property type="entry name" value="Adenine nucleotide alpha hydrolases-like"/>
    <property type="match status" value="1"/>
</dbReference>
<protein>
    <recommendedName>
        <fullName evidence="3">Asparagine synthetase domain-containing protein</fullName>
    </recommendedName>
</protein>
<evidence type="ECO:0000313" key="5">
    <source>
        <dbReference type="Proteomes" id="UP001165080"/>
    </source>
</evidence>
<evidence type="ECO:0000256" key="2">
    <source>
        <dbReference type="ARBA" id="ARBA00022840"/>
    </source>
</evidence>
<dbReference type="Pfam" id="PF00733">
    <property type="entry name" value="Asn_synthase"/>
    <property type="match status" value="1"/>
</dbReference>
<dbReference type="InterPro" id="IPR050795">
    <property type="entry name" value="Asn_Synthetase"/>
</dbReference>
<dbReference type="GO" id="GO:0004066">
    <property type="term" value="F:asparagine synthase (glutamine-hydrolyzing) activity"/>
    <property type="evidence" value="ECO:0007669"/>
    <property type="project" value="InterPro"/>
</dbReference>
<dbReference type="GO" id="GO:0006529">
    <property type="term" value="P:asparagine biosynthetic process"/>
    <property type="evidence" value="ECO:0007669"/>
    <property type="project" value="InterPro"/>
</dbReference>